<feature type="region of interest" description="Disordered" evidence="1">
    <location>
        <begin position="122"/>
        <end position="144"/>
    </location>
</feature>
<dbReference type="Gene3D" id="6.10.250.1950">
    <property type="match status" value="1"/>
</dbReference>
<evidence type="ECO:0000256" key="1">
    <source>
        <dbReference type="SAM" id="MobiDB-lite"/>
    </source>
</evidence>
<feature type="region of interest" description="Disordered" evidence="1">
    <location>
        <begin position="84"/>
        <end position="103"/>
    </location>
</feature>
<dbReference type="GeneID" id="17262499"/>
<dbReference type="Proteomes" id="UP000013827">
    <property type="component" value="Unassembled WGS sequence"/>
</dbReference>
<dbReference type="HOGENOM" id="CLU_1274316_0_0_1"/>
<protein>
    <recommendedName>
        <fullName evidence="4">Kinetochore protein SPC25</fullName>
    </recommendedName>
</protein>
<dbReference type="EnsemblProtists" id="EOD16339">
    <property type="protein sequence ID" value="EOD16339"/>
    <property type="gene ID" value="EMIHUDRAFT_210704"/>
</dbReference>
<evidence type="ECO:0008006" key="4">
    <source>
        <dbReference type="Google" id="ProtNLM"/>
    </source>
</evidence>
<name>A0A0D3IYK4_EMIH1</name>
<dbReference type="PaxDb" id="2903-EOD16339"/>
<accession>A0A0D3IYK4</accession>
<feature type="compositionally biased region" description="Basic and acidic residues" evidence="1">
    <location>
        <begin position="91"/>
        <end position="103"/>
    </location>
</feature>
<dbReference type="KEGG" id="ehx:EMIHUDRAFT_210704"/>
<dbReference type="RefSeq" id="XP_005768768.1">
    <property type="nucleotide sequence ID" value="XM_005768711.1"/>
</dbReference>
<evidence type="ECO:0000313" key="2">
    <source>
        <dbReference type="EnsemblProtists" id="EOD16339"/>
    </source>
</evidence>
<sequence>MAETAAEVVNRVDEEMRAEMIECQACPPPPPIHTAPRVSAQLRRWTTEQKHIVDSLTLDAQRTLEGDKENLASKKEELSAALAAGDALRQSSEEERSRAEQLRQELEVLSSQEALLPAEHAKLSKSLEGQRRARDPPRAGKESKLAELQKGCAMYKQLLALDFERVGGETQQRGGRGAAERPQRGGRGAALVESLNQTNDFSVFVRTLRAEFKRLCA</sequence>
<keyword evidence="3" id="KW-1185">Reference proteome</keyword>
<reference evidence="3" key="1">
    <citation type="journal article" date="2013" name="Nature">
        <title>Pan genome of the phytoplankton Emiliania underpins its global distribution.</title>
        <authorList>
            <person name="Read B.A."/>
            <person name="Kegel J."/>
            <person name="Klute M.J."/>
            <person name="Kuo A."/>
            <person name="Lefebvre S.C."/>
            <person name="Maumus F."/>
            <person name="Mayer C."/>
            <person name="Miller J."/>
            <person name="Monier A."/>
            <person name="Salamov A."/>
            <person name="Young J."/>
            <person name="Aguilar M."/>
            <person name="Claverie J.M."/>
            <person name="Frickenhaus S."/>
            <person name="Gonzalez K."/>
            <person name="Herman E.K."/>
            <person name="Lin Y.C."/>
            <person name="Napier J."/>
            <person name="Ogata H."/>
            <person name="Sarno A.F."/>
            <person name="Shmutz J."/>
            <person name="Schroeder D."/>
            <person name="de Vargas C."/>
            <person name="Verret F."/>
            <person name="von Dassow P."/>
            <person name="Valentin K."/>
            <person name="Van de Peer Y."/>
            <person name="Wheeler G."/>
            <person name="Dacks J.B."/>
            <person name="Delwiche C.F."/>
            <person name="Dyhrman S.T."/>
            <person name="Glockner G."/>
            <person name="John U."/>
            <person name="Richards T."/>
            <person name="Worden A.Z."/>
            <person name="Zhang X."/>
            <person name="Grigoriev I.V."/>
            <person name="Allen A.E."/>
            <person name="Bidle K."/>
            <person name="Borodovsky M."/>
            <person name="Bowler C."/>
            <person name="Brownlee C."/>
            <person name="Cock J.M."/>
            <person name="Elias M."/>
            <person name="Gladyshev V.N."/>
            <person name="Groth M."/>
            <person name="Guda C."/>
            <person name="Hadaegh A."/>
            <person name="Iglesias-Rodriguez M.D."/>
            <person name="Jenkins J."/>
            <person name="Jones B.M."/>
            <person name="Lawson T."/>
            <person name="Leese F."/>
            <person name="Lindquist E."/>
            <person name="Lobanov A."/>
            <person name="Lomsadze A."/>
            <person name="Malik S.B."/>
            <person name="Marsh M.E."/>
            <person name="Mackinder L."/>
            <person name="Mock T."/>
            <person name="Mueller-Roeber B."/>
            <person name="Pagarete A."/>
            <person name="Parker M."/>
            <person name="Probert I."/>
            <person name="Quesneville H."/>
            <person name="Raines C."/>
            <person name="Rensing S.A."/>
            <person name="Riano-Pachon D.M."/>
            <person name="Richier S."/>
            <person name="Rokitta S."/>
            <person name="Shiraiwa Y."/>
            <person name="Soanes D.M."/>
            <person name="van der Giezen M."/>
            <person name="Wahlund T.M."/>
            <person name="Williams B."/>
            <person name="Wilson W."/>
            <person name="Wolfe G."/>
            <person name="Wurch L.L."/>
        </authorList>
    </citation>
    <scope>NUCLEOTIDE SEQUENCE</scope>
</reference>
<dbReference type="AlphaFoldDB" id="A0A0D3IYK4"/>
<evidence type="ECO:0000313" key="3">
    <source>
        <dbReference type="Proteomes" id="UP000013827"/>
    </source>
</evidence>
<proteinExistence type="predicted"/>
<organism evidence="2 3">
    <name type="scientific">Emiliania huxleyi (strain CCMP1516)</name>
    <dbReference type="NCBI Taxonomy" id="280463"/>
    <lineage>
        <taxon>Eukaryota</taxon>
        <taxon>Haptista</taxon>
        <taxon>Haptophyta</taxon>
        <taxon>Prymnesiophyceae</taxon>
        <taxon>Isochrysidales</taxon>
        <taxon>Noelaerhabdaceae</taxon>
        <taxon>Emiliania</taxon>
    </lineage>
</organism>
<reference evidence="2" key="2">
    <citation type="submission" date="2024-10" db="UniProtKB">
        <authorList>
            <consortium name="EnsemblProtists"/>
        </authorList>
    </citation>
    <scope>IDENTIFICATION</scope>
</reference>
<feature type="compositionally biased region" description="Basic and acidic residues" evidence="1">
    <location>
        <begin position="128"/>
        <end position="144"/>
    </location>
</feature>